<gene>
    <name evidence="4" type="primary">LOC111314055</name>
</gene>
<dbReference type="GO" id="GO:0005634">
    <property type="term" value="C:nucleus"/>
    <property type="evidence" value="ECO:0007669"/>
    <property type="project" value="TreeGrafter"/>
</dbReference>
<dbReference type="RefSeq" id="XP_022770789.1">
    <property type="nucleotide sequence ID" value="XM_022915054.1"/>
</dbReference>
<dbReference type="PANTHER" id="PTHR13620">
    <property type="entry name" value="3-5 EXONUCLEASE"/>
    <property type="match status" value="1"/>
</dbReference>
<dbReference type="Proteomes" id="UP000515121">
    <property type="component" value="Unplaced"/>
</dbReference>
<evidence type="ECO:0000313" key="3">
    <source>
        <dbReference type="Proteomes" id="UP000515121"/>
    </source>
</evidence>
<evidence type="ECO:0000256" key="1">
    <source>
        <dbReference type="ARBA" id="ARBA00022722"/>
    </source>
</evidence>
<sequence>MFNGQVVIAGLNCKWMSHPIRSMSSKIFTLQPCVDTKCLVIQPLHINDMPLSIESFLRDSNVIFAGIEIEETVFKNQNEYGPSYTKKIDVRSLVKVHFPLSFFGQPGLKAVANRSMGLHKWRPSDDECLKNMDSRFLDVEQVKFACIDAYALYRIGHKLLKEM</sequence>
<dbReference type="SUPFAM" id="SSF53098">
    <property type="entry name" value="Ribonuclease H-like"/>
    <property type="match status" value="1"/>
</dbReference>
<protein>
    <submittedName>
        <fullName evidence="4">Uncharacterized protein LOC111314055</fullName>
    </submittedName>
</protein>
<dbReference type="GO" id="GO:0003676">
    <property type="term" value="F:nucleic acid binding"/>
    <property type="evidence" value="ECO:0007669"/>
    <property type="project" value="InterPro"/>
</dbReference>
<keyword evidence="1" id="KW-0540">Nuclease</keyword>
<dbReference type="GO" id="GO:0005737">
    <property type="term" value="C:cytoplasm"/>
    <property type="evidence" value="ECO:0007669"/>
    <property type="project" value="TreeGrafter"/>
</dbReference>
<dbReference type="KEGG" id="dzi:111314055"/>
<dbReference type="PANTHER" id="PTHR13620:SF115">
    <property type="entry name" value="3'-5' EXONUCLEASE DOMAIN-CONTAINING PROTEIN"/>
    <property type="match status" value="1"/>
</dbReference>
<dbReference type="OrthoDB" id="446462at2759"/>
<dbReference type="InterPro" id="IPR036397">
    <property type="entry name" value="RNaseH_sf"/>
</dbReference>
<dbReference type="Gene3D" id="3.30.420.10">
    <property type="entry name" value="Ribonuclease H-like superfamily/Ribonuclease H"/>
    <property type="match status" value="1"/>
</dbReference>
<accession>A0A6P6B108</accession>
<proteinExistence type="predicted"/>
<dbReference type="GeneID" id="111314055"/>
<keyword evidence="2" id="KW-0378">Hydrolase</keyword>
<keyword evidence="3" id="KW-1185">Reference proteome</keyword>
<dbReference type="InterPro" id="IPR051132">
    <property type="entry name" value="3-5_Exonuclease_domain"/>
</dbReference>
<name>A0A6P6B108_DURZI</name>
<dbReference type="GO" id="GO:0008408">
    <property type="term" value="F:3'-5' exonuclease activity"/>
    <property type="evidence" value="ECO:0007669"/>
    <property type="project" value="TreeGrafter"/>
</dbReference>
<organism evidence="3 4">
    <name type="scientific">Durio zibethinus</name>
    <name type="common">Durian</name>
    <dbReference type="NCBI Taxonomy" id="66656"/>
    <lineage>
        <taxon>Eukaryota</taxon>
        <taxon>Viridiplantae</taxon>
        <taxon>Streptophyta</taxon>
        <taxon>Embryophyta</taxon>
        <taxon>Tracheophyta</taxon>
        <taxon>Spermatophyta</taxon>
        <taxon>Magnoliopsida</taxon>
        <taxon>eudicotyledons</taxon>
        <taxon>Gunneridae</taxon>
        <taxon>Pentapetalae</taxon>
        <taxon>rosids</taxon>
        <taxon>malvids</taxon>
        <taxon>Malvales</taxon>
        <taxon>Malvaceae</taxon>
        <taxon>Helicteroideae</taxon>
        <taxon>Durio</taxon>
    </lineage>
</organism>
<reference evidence="4" key="1">
    <citation type="submission" date="2025-08" db="UniProtKB">
        <authorList>
            <consortium name="RefSeq"/>
        </authorList>
    </citation>
    <scope>IDENTIFICATION</scope>
    <source>
        <tissue evidence="4">Fruit stalk</tissue>
    </source>
</reference>
<dbReference type="InterPro" id="IPR012337">
    <property type="entry name" value="RNaseH-like_sf"/>
</dbReference>
<evidence type="ECO:0000256" key="2">
    <source>
        <dbReference type="ARBA" id="ARBA00022801"/>
    </source>
</evidence>
<dbReference type="AlphaFoldDB" id="A0A6P6B108"/>
<evidence type="ECO:0000313" key="4">
    <source>
        <dbReference type="RefSeq" id="XP_022770789.1"/>
    </source>
</evidence>